<accession>Q7RN78</accession>
<protein>
    <recommendedName>
        <fullName evidence="2">PI3K/PI4K catalytic domain-containing protein</fullName>
    </recommendedName>
</protein>
<dbReference type="InParanoid" id="Q7RN78"/>
<evidence type="ECO:0000256" key="1">
    <source>
        <dbReference type="SAM" id="MobiDB-lite"/>
    </source>
</evidence>
<dbReference type="PROSITE" id="PS50290">
    <property type="entry name" value="PI3_4_KINASE_3"/>
    <property type="match status" value="1"/>
</dbReference>
<sequence>MEYLGNLKNISSYCFRKNKFRILKELIFLMNNMLYLLDKKEILYFFKTILKLLHMERKRNSNFDLFILKVIQQNIINKSTHCNSDIIGKYHDNTFGYSSDFYLDYSYFSKLYEENCDVYKICNKKSEIKNKIEKYFSNKKGCEINVNKYIKYINNLRNKNANFVGYYYNLGKWNDRSLSKNRIIYDKIFKLNFRKNLIKKKLNNMNISDGIYNMLLKKNGNINSSTCYNGNDNNSLNNAYSFGNKLQIFIDNKMQKIVKNDIKKRNVFAKLYIGNVVEDALFNDILLCRKKKKLKEIFCMSNKNDYNSSVGKNANLSIEEMAHIISKLILFDYSEDYYSYVKYYDILLYFIRCVKSQYSEKYDLTYLKNKIFAKLLPNILRGTFSFLPNVQHHNIDMYLCFKNKTQGLIPHLCRNRYWKKGKAVHGTNLTFYNRELNKEKGNNINKNDKSKIEDCKKLKEKNFKIYNSKFHDWKYYLKKYCNEQKNFIDKCKYKLIKSKYLFQPILCLVNIFKEYCKDIWIDIFSQLFNYLNYEQINCLNFCVVRFLYNYINIYEMNENNYNVKRFIYADEKTSTRNPIYRKNDYKNEYNINVLETMLVCIFKANIWPCVPPELIFYCSSKFCTFEVSKYMLQALLFYNLKKIKEAQCRNETSDAVTIIDQVNTYMSINKNNNALCNNDMNKLLGKQENVINMLKTKKVNSFEKVYNNNICSLQLVQNNYKQTLNYLIEINRQLNDRDSVYALYQLYINNNEFSKSLFYNHYNLYHKNESNYIKNFMKYENLELTNEELNINKQNWIEKLNYFNNVSTISEYMELMNFKKEKMSNDMNKYIKFGNSLYCLEMEKGNDTMLLNTNYESLRSEYLKRLNNVYSIINDNLISINEDKNYEMVVNDINFPNENMKNKQIIDEIELKNKIKYRQNFENVQTNTLKEKIGNSNMIKNNNGNKRRHRKNSLSMGIPNKKEDTKIQTTIHEYFRTTKDIEEVVIDKNNLTEKQVDNFNGNMGIHKNCSYSVKDDKNGICNHAEGEKIYKDINVDNNRSINNLKLPNELNCMDKNDNIEDISNMYLNKIAYTLKKKREIIIENTYTNNKNYWDEGCLKNRNGHCENKLDMKNALINNKNDENNNKDFIIKKFKFDLKKNDIKMVKDNINSGIELLLNNVRQLFNYKNADLNTLLLHAQLFEQTEMSIKIIGEKSLRTKQNKIKENECNRLRFLAQLYSLCNTWNKDKCVYYYDDIQKIKYIYKWEFLFLKLCKTFIEEHKSSLYIPSNIYKEQLCGENKINPHNVLNSIAEMRKMNNMTYDYFYKLYEKFAPNSTSTATVLTSNTNFAICTSNSKSNNDNIFHRTSNHLYNIEIIKLNLKKLLKSSSSNKHTPNNNILENCIPIREDFQLNNNQKTCCNRNDKKEIIYHGKNLLYIKNMENEHFNICINLKKIGRNNFVLKVVKKIKCYISSLNLINAFDFNSLPMIGYENYKSQLFFMKGQILCNLNKLIIFLHKNNFIENNRKISVNNCKDVSQSILKDGETEGIVSPDILEEHICQTNVNNNLNIEINRNVSVLINDINERTSTGNPKKRKTTKNDTKNSCIKKNENGEKEDVEISKIEACNKNIDFDDKKKSKNATKNKEANNSNNHIIMDNTMIFDENKYNNTCYSKCNNKKINIFDIDLIEDCFLTSLKVNSISNESWIVWADYCNKMFKEYKNISFGISSVISYLIYSSLNRNKGFYYLSNVFYLLNYDDNENSMMKIFNKYNNNISSHIWLFYLPFLLNSVNIDSSNYLYFHKIFCLLIREFPQDIFYSLRASYIDRKKSSDYIKTGDADNGVSTNLWNQNEKSNEQKSVNNLQRTDISDTNLVSKNNKVKSENMDIINNKGNLDMENKLMSSRKHYMNIMQINKNNLVREENVNFTKSNENNNVIGVNFVKKENSHHDENKSCNEHDNINVNNCDDVVNPMDVQKVKIRKKNAKINKIKSMPLEIEKIENNVDKKNEKNISNLLNNSYNVNEKDTTYSGIYKDGIEQIMCVFKNMQSDVYLSLDYMCNEILKYTKFQAHEKLYYLVNKMLNQCINFSFSKIHISKFIQNFTENNIIYRIYKSKLKSNRIYSKKYSNIIRIMKQFWKEYKKDMKYLKEKGRLKNLIEAKNDKAIDSNILDDCEKPENKCDDIISNIKKMDNYFLLSEFTNIVKKWKDMLLVIIYSLKENPQFPYFSHSLCDMFSKFPIKIEMPGLRLKYIGEHLNYNYNFNTYTPSYIIKLTPPTFFTIRNNLCLNKINFLTNDGNVYHYTIYPCSFIQSKSEYKYTLFQILLNNIMYKFPETQKRGLSLRVNINTMLHPLYKLVEDNMEYITLKELYNDYVLMNKNEKYLIDNVVLYHKKLIKDSISKFVKDKIKFIKSTKKNETKVEINIKSDEYNNKNNVILEDGLTKDGNIEKNISKNQIRDNNNNEIVGEIGMKKIDNVCEESGLNTSINLSIDYNSMLFEKLIHTLNENEWFRKFIKNSEKKSLKIHYKDISKIVPKSIMKDYFYSLHNNLESYYILNDNFVKNYSLLCMLNYVFLQSDISLDNILISKYSGSTMYLYGFPSYMESGKYKAKKRKKVHDIIPFRLTANIQEFIGFQGLKGSFPLNFYASIMAIKKNWNYIESFLKQTIYDDFCSLYMNKKKHMTKRSDTIISTCVNAFKIDKLEKNKILTNSEYCANDMFYRMLFLYNNKLEKMNNKNCSKKDVTHVKQVVENLYEHYSDVHDVSLSELSSDENMENAKLRKGKSKKISEKDIQNTKENAKVSINKEDNLDEKYICDNNSIEPEVKCKKRKIHVAKNNENKDNEYDVQKEIDKPNNGRKKKRKSKNEATIDSVQENQKENTTGELINENAGENVNINKNNDKEENNNNKTKKNREKNPQKRNTNTRIKGNNVKTDEKGKSSRLINKINAKGVNEENILSENKEKIKNINQYNISILDLIELSMDRKYLRQTKSTWFPWF</sequence>
<dbReference type="PaxDb" id="73239-Q7RN78"/>
<keyword evidence="4" id="KW-1185">Reference proteome</keyword>
<dbReference type="EMBL" id="AABL01000530">
    <property type="protein sequence ID" value="EAA21348.1"/>
    <property type="molecule type" value="Genomic_DNA"/>
</dbReference>
<feature type="region of interest" description="Disordered" evidence="1">
    <location>
        <begin position="935"/>
        <end position="959"/>
    </location>
</feature>
<organism evidence="3 4">
    <name type="scientific">Plasmodium yoelii yoelii</name>
    <dbReference type="NCBI Taxonomy" id="73239"/>
    <lineage>
        <taxon>Eukaryota</taxon>
        <taxon>Sar</taxon>
        <taxon>Alveolata</taxon>
        <taxon>Apicomplexa</taxon>
        <taxon>Aconoidasida</taxon>
        <taxon>Haemosporida</taxon>
        <taxon>Plasmodiidae</taxon>
        <taxon>Plasmodium</taxon>
        <taxon>Plasmodium (Vinckeia)</taxon>
    </lineage>
</organism>
<feature type="region of interest" description="Disordered" evidence="1">
    <location>
        <begin position="2815"/>
        <end position="2914"/>
    </location>
</feature>
<feature type="compositionally biased region" description="Basic and acidic residues" evidence="1">
    <location>
        <begin position="2815"/>
        <end position="2830"/>
    </location>
</feature>
<feature type="compositionally biased region" description="Polar residues" evidence="1">
    <location>
        <begin position="2895"/>
        <end position="2907"/>
    </location>
</feature>
<feature type="domain" description="PI3K/PI4K catalytic" evidence="2">
    <location>
        <begin position="2251"/>
        <end position="2698"/>
    </location>
</feature>
<name>Q7RN78_PLAYO</name>
<dbReference type="STRING" id="73239.Q7RN78"/>
<feature type="compositionally biased region" description="Polar residues" evidence="1">
    <location>
        <begin position="2842"/>
        <end position="2859"/>
    </location>
</feature>
<dbReference type="Proteomes" id="UP000008553">
    <property type="component" value="Unassembled WGS sequence"/>
</dbReference>
<comment type="caution">
    <text evidence="3">The sequence shown here is derived from an EMBL/GenBank/DDBJ whole genome shotgun (WGS) entry which is preliminary data.</text>
</comment>
<feature type="region of interest" description="Disordered" evidence="1">
    <location>
        <begin position="1564"/>
        <end position="1587"/>
    </location>
</feature>
<dbReference type="InterPro" id="IPR000403">
    <property type="entry name" value="PI3/4_kinase_cat_dom"/>
</dbReference>
<dbReference type="SUPFAM" id="SSF56112">
    <property type="entry name" value="Protein kinase-like (PK-like)"/>
    <property type="match status" value="1"/>
</dbReference>
<evidence type="ECO:0000259" key="2">
    <source>
        <dbReference type="PROSITE" id="PS50290"/>
    </source>
</evidence>
<feature type="region of interest" description="Disordered" evidence="1">
    <location>
        <begin position="2743"/>
        <end position="2769"/>
    </location>
</feature>
<proteinExistence type="predicted"/>
<evidence type="ECO:0000313" key="3">
    <source>
        <dbReference type="EMBL" id="EAA21348.1"/>
    </source>
</evidence>
<feature type="compositionally biased region" description="Basic and acidic residues" evidence="1">
    <location>
        <begin position="1577"/>
        <end position="1587"/>
    </location>
</feature>
<evidence type="ECO:0000313" key="4">
    <source>
        <dbReference type="Proteomes" id="UP000008553"/>
    </source>
</evidence>
<feature type="compositionally biased region" description="Low complexity" evidence="1">
    <location>
        <begin position="935"/>
        <end position="944"/>
    </location>
</feature>
<dbReference type="InterPro" id="IPR011009">
    <property type="entry name" value="Kinase-like_dom_sf"/>
</dbReference>
<reference evidence="3 4" key="1">
    <citation type="journal article" date="2002" name="Nature">
        <title>Genome sequence and comparative analysis of the model rodent malaria parasite Plasmodium yoelii yoelii.</title>
        <authorList>
            <person name="Carlton J.M."/>
            <person name="Angiuoli S.V."/>
            <person name="Suh B.B."/>
            <person name="Kooij T.W."/>
            <person name="Pertea M."/>
            <person name="Silva J.C."/>
            <person name="Ermolaeva M.D."/>
            <person name="Allen J.E."/>
            <person name="Selengut J.D."/>
            <person name="Koo H.L."/>
            <person name="Peterson J.D."/>
            <person name="Pop M."/>
            <person name="Kosack D.S."/>
            <person name="Shumway M.F."/>
            <person name="Bidwell S.L."/>
            <person name="Shallom S.J."/>
            <person name="van Aken S.E."/>
            <person name="Riedmuller S.B."/>
            <person name="Feldblyum T.V."/>
            <person name="Cho J.K."/>
            <person name="Quackenbush J."/>
            <person name="Sedegah M."/>
            <person name="Shoaibi A."/>
            <person name="Cummings L.M."/>
            <person name="Florens L."/>
            <person name="Yates J.R."/>
            <person name="Raine J.D."/>
            <person name="Sinden R.E."/>
            <person name="Harris M.A."/>
            <person name="Cunningham D.A."/>
            <person name="Preiser P.R."/>
            <person name="Bergman L.W."/>
            <person name="Vaidya A.B."/>
            <person name="van Lin L.H."/>
            <person name="Janse C.J."/>
            <person name="Waters A.P."/>
            <person name="Smith H.O."/>
            <person name="White O.R."/>
            <person name="Salzberg S.L."/>
            <person name="Venter J.C."/>
            <person name="Fraser C.M."/>
            <person name="Hoffman S.L."/>
            <person name="Gardner M.J."/>
            <person name="Carucci D.J."/>
        </authorList>
    </citation>
    <scope>NUCLEOTIDE SEQUENCE [LARGE SCALE GENOMIC DNA]</scope>
    <source>
        <strain evidence="3 4">17XNL</strain>
    </source>
</reference>
<gene>
    <name evidence="3" type="ORF">PY01943</name>
</gene>